<dbReference type="PANTHER" id="PTHR16019">
    <property type="entry name" value="SYNAPSE-ASSOCIATED PROTEIN"/>
    <property type="match status" value="1"/>
</dbReference>
<keyword evidence="5" id="KW-1185">Reference proteome</keyword>
<keyword evidence="2" id="KW-0732">Signal</keyword>
<feature type="compositionally biased region" description="Low complexity" evidence="1">
    <location>
        <begin position="360"/>
        <end position="372"/>
    </location>
</feature>
<evidence type="ECO:0000313" key="4">
    <source>
        <dbReference type="EMBL" id="KAG2184440.1"/>
    </source>
</evidence>
<feature type="region of interest" description="Disordered" evidence="1">
    <location>
        <begin position="334"/>
        <end position="398"/>
    </location>
</feature>
<evidence type="ECO:0000256" key="1">
    <source>
        <dbReference type="SAM" id="MobiDB-lite"/>
    </source>
</evidence>
<dbReference type="OrthoDB" id="47923at2759"/>
<dbReference type="GO" id="GO:0005634">
    <property type="term" value="C:nucleus"/>
    <property type="evidence" value="ECO:0007669"/>
    <property type="project" value="TreeGrafter"/>
</dbReference>
<feature type="chain" id="PRO_5034278697" description="BSD domain-containing protein" evidence="2">
    <location>
        <begin position="20"/>
        <end position="398"/>
    </location>
</feature>
<dbReference type="InterPro" id="IPR051494">
    <property type="entry name" value="BSD_domain-containing"/>
</dbReference>
<dbReference type="PROSITE" id="PS50858">
    <property type="entry name" value="BSD"/>
    <property type="match status" value="1"/>
</dbReference>
<dbReference type="GO" id="GO:0005794">
    <property type="term" value="C:Golgi apparatus"/>
    <property type="evidence" value="ECO:0007669"/>
    <property type="project" value="TreeGrafter"/>
</dbReference>
<organism evidence="4 5">
    <name type="scientific">Mortierella isabellina</name>
    <name type="common">Filamentous fungus</name>
    <name type="synonym">Umbelopsis isabellina</name>
    <dbReference type="NCBI Taxonomy" id="91625"/>
    <lineage>
        <taxon>Eukaryota</taxon>
        <taxon>Fungi</taxon>
        <taxon>Fungi incertae sedis</taxon>
        <taxon>Mucoromycota</taxon>
        <taxon>Mucoromycotina</taxon>
        <taxon>Umbelopsidomycetes</taxon>
        <taxon>Umbelopsidales</taxon>
        <taxon>Umbelopsidaceae</taxon>
        <taxon>Umbelopsis</taxon>
    </lineage>
</organism>
<dbReference type="SMART" id="SM00751">
    <property type="entry name" value="BSD"/>
    <property type="match status" value="1"/>
</dbReference>
<protein>
    <recommendedName>
        <fullName evidence="3">BSD domain-containing protein</fullName>
    </recommendedName>
</protein>
<dbReference type="Pfam" id="PF03909">
    <property type="entry name" value="BSD"/>
    <property type="match status" value="1"/>
</dbReference>
<dbReference type="InterPro" id="IPR035925">
    <property type="entry name" value="BSD_dom_sf"/>
</dbReference>
<dbReference type="Proteomes" id="UP000654370">
    <property type="component" value="Unassembled WGS sequence"/>
</dbReference>
<sequence length="398" mass="44298">MFQSLRLRISCLVLQQVRSIYILVVVPYDVLKNCADFLWDSRCFKTLKVVSISTSPAQQVLQVEMSTEKANGQEAAPEQSLRGNAPQAGKGSFFQRSGRLFSSLPTKQFLGNLSTSANSLSQTLQQRATELPSSLSSIQAKLQQGATQLPSSLSSIQAQVQQRATGLPSSLSSIQAKLQHLPADIAHMPRDFESARNQFVSSKPSAEKQARKGSENLAAWVGFGEYEPILKQKILNLSLDKRNFLVDPPENTTYKFDMAVYSPVATATLKEDPNLANMRFLLVPKMVQEPKFWHNYFYRVMLIKQSVFDGDDTQSDQVFESAEDVEEKKDDVLFDFNDGEAADTKVEAKTDTQDSPVKNADTTSSDSQAQTTKAPAKPKGNEDMEDWEREMREAAGLF</sequence>
<dbReference type="EMBL" id="JAEPQZ010000002">
    <property type="protein sequence ID" value="KAG2184440.1"/>
    <property type="molecule type" value="Genomic_DNA"/>
</dbReference>
<feature type="region of interest" description="Disordered" evidence="1">
    <location>
        <begin position="66"/>
        <end position="89"/>
    </location>
</feature>
<feature type="compositionally biased region" description="Basic and acidic residues" evidence="1">
    <location>
        <begin position="389"/>
        <end position="398"/>
    </location>
</feature>
<feature type="signal peptide" evidence="2">
    <location>
        <begin position="1"/>
        <end position="19"/>
    </location>
</feature>
<feature type="domain" description="BSD" evidence="3">
    <location>
        <begin position="269"/>
        <end position="304"/>
    </location>
</feature>
<dbReference type="SUPFAM" id="SSF140383">
    <property type="entry name" value="BSD domain-like"/>
    <property type="match status" value="1"/>
</dbReference>
<evidence type="ECO:0000259" key="3">
    <source>
        <dbReference type="PROSITE" id="PS50858"/>
    </source>
</evidence>
<name>A0A8H7Q349_MORIS</name>
<accession>A0A8H7Q349</accession>
<dbReference type="Gene3D" id="1.10.3970.10">
    <property type="entry name" value="BSD domain"/>
    <property type="match status" value="1"/>
</dbReference>
<evidence type="ECO:0000256" key="2">
    <source>
        <dbReference type="SAM" id="SignalP"/>
    </source>
</evidence>
<comment type="caution">
    <text evidence="4">The sequence shown here is derived from an EMBL/GenBank/DDBJ whole genome shotgun (WGS) entry which is preliminary data.</text>
</comment>
<proteinExistence type="predicted"/>
<dbReference type="InterPro" id="IPR005607">
    <property type="entry name" value="BSD_dom"/>
</dbReference>
<reference evidence="4" key="1">
    <citation type="submission" date="2020-12" db="EMBL/GenBank/DDBJ databases">
        <title>Metabolic potential, ecology and presence of endohyphal bacteria is reflected in genomic diversity of Mucoromycotina.</title>
        <authorList>
            <person name="Muszewska A."/>
            <person name="Okrasinska A."/>
            <person name="Steczkiewicz K."/>
            <person name="Drgas O."/>
            <person name="Orlowska M."/>
            <person name="Perlinska-Lenart U."/>
            <person name="Aleksandrzak-Piekarczyk T."/>
            <person name="Szatraj K."/>
            <person name="Zielenkiewicz U."/>
            <person name="Pilsyk S."/>
            <person name="Malc E."/>
            <person name="Mieczkowski P."/>
            <person name="Kruszewska J.S."/>
            <person name="Biernat P."/>
            <person name="Pawlowska J."/>
        </authorList>
    </citation>
    <scope>NUCLEOTIDE SEQUENCE</scope>
    <source>
        <strain evidence="4">WA0000067209</strain>
    </source>
</reference>
<dbReference type="PANTHER" id="PTHR16019:SF6">
    <property type="entry name" value="SYNAPSE-ASSOCIATED PROTEIN 1"/>
    <property type="match status" value="1"/>
</dbReference>
<dbReference type="AlphaFoldDB" id="A0A8H7Q349"/>
<gene>
    <name evidence="4" type="ORF">INT43_000349</name>
</gene>
<dbReference type="GO" id="GO:0038203">
    <property type="term" value="P:TORC2 signaling"/>
    <property type="evidence" value="ECO:0007669"/>
    <property type="project" value="TreeGrafter"/>
</dbReference>
<feature type="compositionally biased region" description="Basic and acidic residues" evidence="1">
    <location>
        <begin position="342"/>
        <end position="352"/>
    </location>
</feature>
<evidence type="ECO:0000313" key="5">
    <source>
        <dbReference type="Proteomes" id="UP000654370"/>
    </source>
</evidence>